<accession>A0A1Q3FPN1</accession>
<dbReference type="InterPro" id="IPR001079">
    <property type="entry name" value="Galectin_CRD"/>
</dbReference>
<feature type="domain" description="Galectin" evidence="3">
    <location>
        <begin position="10"/>
        <end position="186"/>
    </location>
</feature>
<evidence type="ECO:0000256" key="2">
    <source>
        <dbReference type="RuleBase" id="RU102079"/>
    </source>
</evidence>
<name>A0A1Q3FPN1_CULTA</name>
<dbReference type="InterPro" id="IPR013320">
    <property type="entry name" value="ConA-like_dom_sf"/>
</dbReference>
<dbReference type="AlphaFoldDB" id="A0A1Q3FPN1"/>
<evidence type="ECO:0000313" key="4">
    <source>
        <dbReference type="EMBL" id="JAV29560.1"/>
    </source>
</evidence>
<evidence type="ECO:0000259" key="3">
    <source>
        <dbReference type="PROSITE" id="PS51304"/>
    </source>
</evidence>
<dbReference type="Pfam" id="PF00337">
    <property type="entry name" value="Gal-bind_lectin"/>
    <property type="match status" value="1"/>
</dbReference>
<sequence length="195" mass="22680">MTSSSNERPFSAQFPKKPQIGDEVIVKARLKPNAKVFSINFILPTPPPVHKSLSAPAFPSESTVAGQEQGCCGRLLGVSKNSPPYIAYHFKTIFSGEDDDEGESVVAQNWKNVVWQREVREPNRWLRDRTRPFTLIFRFHHDTIRVFVDHTHQAPEYEYEYQVPLERIRLVELWDDVEFVEEVTFRFKNMNRNGT</sequence>
<proteinExistence type="predicted"/>
<dbReference type="Gene3D" id="2.60.120.200">
    <property type="match status" value="1"/>
</dbReference>
<dbReference type="SUPFAM" id="SSF49899">
    <property type="entry name" value="Concanavalin A-like lectins/glucanases"/>
    <property type="match status" value="1"/>
</dbReference>
<dbReference type="PROSITE" id="PS51304">
    <property type="entry name" value="GALECTIN"/>
    <property type="match status" value="1"/>
</dbReference>
<protein>
    <recommendedName>
        <fullName evidence="2">Galectin</fullName>
    </recommendedName>
</protein>
<dbReference type="EMBL" id="GFDL01005485">
    <property type="protein sequence ID" value="JAV29560.1"/>
    <property type="molecule type" value="Transcribed_RNA"/>
</dbReference>
<keyword evidence="1 2" id="KW-0430">Lectin</keyword>
<reference evidence="4" key="1">
    <citation type="submission" date="2017-01" db="EMBL/GenBank/DDBJ databases">
        <title>A deep insight into the sialotranscriptome of adult male and female Cluex tarsalis mosquitoes.</title>
        <authorList>
            <person name="Ribeiro J.M."/>
            <person name="Moreira F."/>
            <person name="Bernard K.A."/>
            <person name="Calvo E."/>
        </authorList>
    </citation>
    <scope>NUCLEOTIDE SEQUENCE</scope>
    <source>
        <strain evidence="4">Kern County</strain>
        <tissue evidence="4">Salivary glands</tissue>
    </source>
</reference>
<organism evidence="4">
    <name type="scientific">Culex tarsalis</name>
    <name type="common">Encephalitis mosquito</name>
    <dbReference type="NCBI Taxonomy" id="7177"/>
    <lineage>
        <taxon>Eukaryota</taxon>
        <taxon>Metazoa</taxon>
        <taxon>Ecdysozoa</taxon>
        <taxon>Arthropoda</taxon>
        <taxon>Hexapoda</taxon>
        <taxon>Insecta</taxon>
        <taxon>Pterygota</taxon>
        <taxon>Neoptera</taxon>
        <taxon>Endopterygota</taxon>
        <taxon>Diptera</taxon>
        <taxon>Nematocera</taxon>
        <taxon>Culicoidea</taxon>
        <taxon>Culicidae</taxon>
        <taxon>Culicinae</taxon>
        <taxon>Culicini</taxon>
        <taxon>Culex</taxon>
        <taxon>Culex</taxon>
    </lineage>
</organism>
<dbReference type="SMART" id="SM00276">
    <property type="entry name" value="GLECT"/>
    <property type="match status" value="1"/>
</dbReference>
<dbReference type="GO" id="GO:0030246">
    <property type="term" value="F:carbohydrate binding"/>
    <property type="evidence" value="ECO:0007669"/>
    <property type="project" value="UniProtKB-UniRule"/>
</dbReference>
<dbReference type="SMART" id="SM00908">
    <property type="entry name" value="Gal-bind_lectin"/>
    <property type="match status" value="1"/>
</dbReference>
<evidence type="ECO:0000256" key="1">
    <source>
        <dbReference type="ARBA" id="ARBA00022734"/>
    </source>
</evidence>